<reference evidence="2" key="1">
    <citation type="submission" date="2020-05" db="EMBL/GenBank/DDBJ databases">
        <title>Phylogenomic resolution of chytrid fungi.</title>
        <authorList>
            <person name="Stajich J.E."/>
            <person name="Amses K."/>
            <person name="Simmons R."/>
            <person name="Seto K."/>
            <person name="Myers J."/>
            <person name="Bonds A."/>
            <person name="Quandt C.A."/>
            <person name="Barry K."/>
            <person name="Liu P."/>
            <person name="Grigoriev I."/>
            <person name="Longcore J.E."/>
            <person name="James T.Y."/>
        </authorList>
    </citation>
    <scope>NUCLEOTIDE SEQUENCE</scope>
    <source>
        <strain evidence="2">JEL0318</strain>
    </source>
</reference>
<evidence type="ECO:0000313" key="2">
    <source>
        <dbReference type="EMBL" id="KAJ3055481.1"/>
    </source>
</evidence>
<sequence length="162" mass="18404">MDIQYSVYNLPTPSGHGLATKRGREWENTDPIVEEQRPDRLKRRMLTNPVLSTPPIPLPDIPLPAENPIHPVLPTGQEMDIDEEPCLPLTAEPPIMIPPEPAQQQQQQQQHLTIQSNPPISPTPPTPNNENIWQPMAIEPKQITSEMLDCHPGLLRRFMNTW</sequence>
<gene>
    <name evidence="2" type="ORF">HK097_010340</name>
</gene>
<dbReference type="Proteomes" id="UP001212841">
    <property type="component" value="Unassembled WGS sequence"/>
</dbReference>
<protein>
    <submittedName>
        <fullName evidence="2">Uncharacterized protein</fullName>
    </submittedName>
</protein>
<organism evidence="2 3">
    <name type="scientific">Rhizophlyctis rosea</name>
    <dbReference type="NCBI Taxonomy" id="64517"/>
    <lineage>
        <taxon>Eukaryota</taxon>
        <taxon>Fungi</taxon>
        <taxon>Fungi incertae sedis</taxon>
        <taxon>Chytridiomycota</taxon>
        <taxon>Chytridiomycota incertae sedis</taxon>
        <taxon>Chytridiomycetes</taxon>
        <taxon>Rhizophlyctidales</taxon>
        <taxon>Rhizophlyctidaceae</taxon>
        <taxon>Rhizophlyctis</taxon>
    </lineage>
</organism>
<accession>A0AAD5X8U9</accession>
<dbReference type="AlphaFoldDB" id="A0AAD5X8U9"/>
<keyword evidence="3" id="KW-1185">Reference proteome</keyword>
<evidence type="ECO:0000256" key="1">
    <source>
        <dbReference type="SAM" id="MobiDB-lite"/>
    </source>
</evidence>
<dbReference type="EMBL" id="JADGJD010000076">
    <property type="protein sequence ID" value="KAJ3055481.1"/>
    <property type="molecule type" value="Genomic_DNA"/>
</dbReference>
<feature type="compositionally biased region" description="Pro residues" evidence="1">
    <location>
        <begin position="52"/>
        <end position="62"/>
    </location>
</feature>
<evidence type="ECO:0000313" key="3">
    <source>
        <dbReference type="Proteomes" id="UP001212841"/>
    </source>
</evidence>
<name>A0AAD5X8U9_9FUNG</name>
<comment type="caution">
    <text evidence="2">The sequence shown here is derived from an EMBL/GenBank/DDBJ whole genome shotgun (WGS) entry which is preliminary data.</text>
</comment>
<proteinExistence type="predicted"/>
<feature type="region of interest" description="Disordered" evidence="1">
    <location>
        <begin position="51"/>
        <end position="129"/>
    </location>
</feature>